<keyword evidence="1" id="KW-0238">DNA-binding</keyword>
<protein>
    <recommendedName>
        <fullName evidence="5">Integrase</fullName>
    </recommendedName>
</protein>
<evidence type="ECO:0000256" key="1">
    <source>
        <dbReference type="ARBA" id="ARBA00023125"/>
    </source>
</evidence>
<dbReference type="GO" id="GO:0015074">
    <property type="term" value="P:DNA integration"/>
    <property type="evidence" value="ECO:0007669"/>
    <property type="project" value="InterPro"/>
</dbReference>
<name>A0A840UHZ9_9GAMM</name>
<accession>A0A840UHZ9</accession>
<dbReference type="SUPFAM" id="SSF56349">
    <property type="entry name" value="DNA breaking-rejoining enzymes"/>
    <property type="match status" value="1"/>
</dbReference>
<dbReference type="InterPro" id="IPR011010">
    <property type="entry name" value="DNA_brk_join_enz"/>
</dbReference>
<dbReference type="InterPro" id="IPR010998">
    <property type="entry name" value="Integrase_recombinase_N"/>
</dbReference>
<proteinExistence type="predicted"/>
<evidence type="ECO:0008006" key="5">
    <source>
        <dbReference type="Google" id="ProtNLM"/>
    </source>
</evidence>
<sequence>MAPPRRKPGQEWLNRYPGLYINSRDGVFHVRHPITRKQGSLKTRDRQTAIRRWAILQQMWEQETPDFDAQLMAGNMAAARPAGAGSRTTLRDYLKHWRTDVLGHRPTKNGVTWAECHVLSERGRNRGKPIAIPTRRDYANDARQLEESKDSAFTLTDPRILRKVRRLLSPWITKPVHYNGLRNTLSRVFAHAVQDGLIDANPIPDIKKVAEPKRDVLIPDDAYAEITAHLCLHKLNKREHDGTWRAKICDMIYMMSQQPIDVFGLREDQIHDQEGEHGEIHFARHKTAVGIVLEMNQELRDLVDWFRNFKRQQGIISPYLMVYPNYFDKRSRTKPVKHRFMQLSWAQACEDAGYKGQYHLSDLRKKGLTDEFLSQGENDKGGHETEAMRKHYRLVRPPKRSKSTLKYIKKKQA</sequence>
<evidence type="ECO:0000313" key="4">
    <source>
        <dbReference type="Proteomes" id="UP000591735"/>
    </source>
</evidence>
<dbReference type="RefSeq" id="WP_183700232.1">
    <property type="nucleotide sequence ID" value="NZ_JACHFE010000002.1"/>
</dbReference>
<dbReference type="GO" id="GO:0003677">
    <property type="term" value="F:DNA binding"/>
    <property type="evidence" value="ECO:0007669"/>
    <property type="project" value="UniProtKB-KW"/>
</dbReference>
<keyword evidence="4" id="KW-1185">Reference proteome</keyword>
<gene>
    <name evidence="3" type="ORF">HNR38_000909</name>
</gene>
<evidence type="ECO:0000313" key="3">
    <source>
        <dbReference type="EMBL" id="MBB5320437.1"/>
    </source>
</evidence>
<keyword evidence="2" id="KW-0233">DNA recombination</keyword>
<dbReference type="AlphaFoldDB" id="A0A840UHZ9"/>
<comment type="caution">
    <text evidence="3">The sequence shown here is derived from an EMBL/GenBank/DDBJ whole genome shotgun (WGS) entry which is preliminary data.</text>
</comment>
<dbReference type="InterPro" id="IPR013762">
    <property type="entry name" value="Integrase-like_cat_sf"/>
</dbReference>
<dbReference type="Gene3D" id="1.10.150.130">
    <property type="match status" value="1"/>
</dbReference>
<dbReference type="Gene3D" id="1.10.443.10">
    <property type="entry name" value="Intergrase catalytic core"/>
    <property type="match status" value="1"/>
</dbReference>
<organism evidence="3 4">
    <name type="scientific">Marinobacter oulmenensis</name>
    <dbReference type="NCBI Taxonomy" id="643747"/>
    <lineage>
        <taxon>Bacteria</taxon>
        <taxon>Pseudomonadati</taxon>
        <taxon>Pseudomonadota</taxon>
        <taxon>Gammaproteobacteria</taxon>
        <taxon>Pseudomonadales</taxon>
        <taxon>Marinobacteraceae</taxon>
        <taxon>Marinobacter</taxon>
    </lineage>
</organism>
<evidence type="ECO:0000256" key="2">
    <source>
        <dbReference type="ARBA" id="ARBA00023172"/>
    </source>
</evidence>
<dbReference type="Proteomes" id="UP000591735">
    <property type="component" value="Unassembled WGS sequence"/>
</dbReference>
<dbReference type="EMBL" id="JACHFE010000002">
    <property type="protein sequence ID" value="MBB5320437.1"/>
    <property type="molecule type" value="Genomic_DNA"/>
</dbReference>
<reference evidence="3 4" key="1">
    <citation type="submission" date="2020-08" db="EMBL/GenBank/DDBJ databases">
        <title>Genomic Encyclopedia of Type Strains, Phase IV (KMG-IV): sequencing the most valuable type-strain genomes for metagenomic binning, comparative biology and taxonomic classification.</title>
        <authorList>
            <person name="Goeker M."/>
        </authorList>
    </citation>
    <scope>NUCLEOTIDE SEQUENCE [LARGE SCALE GENOMIC DNA]</scope>
    <source>
        <strain evidence="3 4">DSM 22359</strain>
    </source>
</reference>
<dbReference type="GO" id="GO:0006310">
    <property type="term" value="P:DNA recombination"/>
    <property type="evidence" value="ECO:0007669"/>
    <property type="project" value="UniProtKB-KW"/>
</dbReference>